<keyword evidence="3" id="KW-1185">Reference proteome</keyword>
<dbReference type="AlphaFoldDB" id="A0A812NFC6"/>
<comment type="caution">
    <text evidence="2">The sequence shown here is derived from an EMBL/GenBank/DDBJ whole genome shotgun (WGS) entry which is preliminary data.</text>
</comment>
<proteinExistence type="predicted"/>
<sequence length="588" mass="65515">MAASRILSAPRKSFVSQRALSEILELVGSDDEEGRPPSRATIKRKRQTELRGETPYGPLWRSMSDLVMSEGAPLTLSYLDPAAMFWWACAQCRGFQEHMAQCAAKHTSNPDHPWDLCIYCDEVSPGNQLKPQNDRKLQVVYFSLKQLGGLALSKEDSWFIFTAVRSVDAKRLANGMAQLMKRVLEVILVERCDVLRHGILLPLPNNQAWTLCCKLRRLLIADEAALKQVWEDKGASGNRLCFCCQNVVSEASQLHATDPTGFLVSHANPDRSKLALQTDARFLETAAFLAQQRPLLNVGQFKEKEKACGVNFTAHGALFAPRLRPMLKPISISMFDWTHCFLVAGVFQTEMTYLLKVLHAVDIQRAELHEFFQGCQWPSYIGGRTVTGRNLFAKKSSDFKCSASEGLACFPAMRAFLQTVYRRIHSAPARSCVQSFFALCDVLDLLQVSATGQLSADSLDAATCKHFRLYLGAYGANAVLPKGHFALHLPDSLRRHGLLLSCFVHERRHKEVKRFANQLTSMKAGSECHVLEMALEQHLQNLATYSVGRDGLENPRPAPQALCETFCDFYSLQACPGLQTSNSAAVGQ</sequence>
<organism evidence="2 3">
    <name type="scientific">Symbiodinium pilosum</name>
    <name type="common">Dinoflagellate</name>
    <dbReference type="NCBI Taxonomy" id="2952"/>
    <lineage>
        <taxon>Eukaryota</taxon>
        <taxon>Sar</taxon>
        <taxon>Alveolata</taxon>
        <taxon>Dinophyceae</taxon>
        <taxon>Suessiales</taxon>
        <taxon>Symbiodiniaceae</taxon>
        <taxon>Symbiodinium</taxon>
    </lineage>
</organism>
<name>A0A812NFC6_SYMPI</name>
<reference evidence="2" key="1">
    <citation type="submission" date="2021-02" db="EMBL/GenBank/DDBJ databases">
        <authorList>
            <person name="Dougan E. K."/>
            <person name="Rhodes N."/>
            <person name="Thang M."/>
            <person name="Chan C."/>
        </authorList>
    </citation>
    <scope>NUCLEOTIDE SEQUENCE</scope>
</reference>
<evidence type="ECO:0000313" key="2">
    <source>
        <dbReference type="EMBL" id="CAE7310335.1"/>
    </source>
</evidence>
<feature type="non-terminal residue" evidence="2">
    <location>
        <position position="1"/>
    </location>
</feature>
<evidence type="ECO:0000256" key="1">
    <source>
        <dbReference type="SAM" id="MobiDB-lite"/>
    </source>
</evidence>
<feature type="region of interest" description="Disordered" evidence="1">
    <location>
        <begin position="27"/>
        <end position="49"/>
    </location>
</feature>
<protein>
    <submittedName>
        <fullName evidence="2">Uncharacterized protein</fullName>
    </submittedName>
</protein>
<accession>A0A812NFC6</accession>
<gene>
    <name evidence="2" type="ORF">SPIL2461_LOCUS7031</name>
</gene>
<dbReference type="Proteomes" id="UP000649617">
    <property type="component" value="Unassembled WGS sequence"/>
</dbReference>
<dbReference type="EMBL" id="CAJNIZ010011025">
    <property type="protein sequence ID" value="CAE7310335.1"/>
    <property type="molecule type" value="Genomic_DNA"/>
</dbReference>
<evidence type="ECO:0000313" key="3">
    <source>
        <dbReference type="Proteomes" id="UP000649617"/>
    </source>
</evidence>
<dbReference type="OrthoDB" id="442108at2759"/>